<accession>A0ACC8X9I9</accession>
<comment type="caution">
    <text evidence="1">The sequence shown here is derived from an EMBL/GenBank/DDBJ whole genome shotgun (WGS) entry which is preliminary data.</text>
</comment>
<dbReference type="Proteomes" id="UP000188637">
    <property type="component" value="Unassembled WGS sequence"/>
</dbReference>
<proteinExistence type="predicted"/>
<name>A0ACC8X9I9_9FIRM</name>
<protein>
    <submittedName>
        <fullName evidence="1">Acetyl-CoA carboxylase, biotin carboxyl carrier protein</fullName>
    </submittedName>
</protein>
<reference evidence="1" key="1">
    <citation type="submission" date="2016-08" db="EMBL/GenBank/DDBJ databases">
        <authorList>
            <person name="Ngugi D.K."/>
            <person name="Miyake S."/>
            <person name="Stingl U."/>
        </authorList>
    </citation>
    <scope>NUCLEOTIDE SEQUENCE</scope>
    <source>
        <strain evidence="1">SCG-D08WGA-EpuloA1</strain>
    </source>
</reference>
<sequence>MSVTGSVKELIKEFNSTNLTKLRFTSSEFNLILEREYADIAQQVEFIPNFNAINNQGIVKEQITINSPMVGTFYSANSPKSKPFVNIGSRVTKGDIVCIIEAMKLMNEVEADQDGIVKEILVENGELVEFGTPLFVIE</sequence>
<gene>
    <name evidence="1" type="ORF">AN640_02240</name>
</gene>
<organism evidence="1 2">
    <name type="scientific">Candidatus Epulonipiscium fishelsonii</name>
    <dbReference type="NCBI Taxonomy" id="77094"/>
    <lineage>
        <taxon>Bacteria</taxon>
        <taxon>Bacillati</taxon>
        <taxon>Bacillota</taxon>
        <taxon>Clostridia</taxon>
        <taxon>Lachnospirales</taxon>
        <taxon>Lachnospiraceae</taxon>
        <taxon>Candidatus Epulonipiscium</taxon>
    </lineage>
</organism>
<evidence type="ECO:0000313" key="2">
    <source>
        <dbReference type="Proteomes" id="UP000188637"/>
    </source>
</evidence>
<keyword evidence="2" id="KW-1185">Reference proteome</keyword>
<dbReference type="EMBL" id="LJHD01000283">
    <property type="protein sequence ID" value="ONI38705.1"/>
    <property type="molecule type" value="Genomic_DNA"/>
</dbReference>
<evidence type="ECO:0000313" key="1">
    <source>
        <dbReference type="EMBL" id="ONI38705.1"/>
    </source>
</evidence>